<protein>
    <submittedName>
        <fullName evidence="1">Cysteine-rich receptor-like protein kinase</fullName>
    </submittedName>
</protein>
<name>A0A392N4T8_9FABA</name>
<organism evidence="1 2">
    <name type="scientific">Trifolium medium</name>
    <dbReference type="NCBI Taxonomy" id="97028"/>
    <lineage>
        <taxon>Eukaryota</taxon>
        <taxon>Viridiplantae</taxon>
        <taxon>Streptophyta</taxon>
        <taxon>Embryophyta</taxon>
        <taxon>Tracheophyta</taxon>
        <taxon>Spermatophyta</taxon>
        <taxon>Magnoliopsida</taxon>
        <taxon>eudicotyledons</taxon>
        <taxon>Gunneridae</taxon>
        <taxon>Pentapetalae</taxon>
        <taxon>rosids</taxon>
        <taxon>fabids</taxon>
        <taxon>Fabales</taxon>
        <taxon>Fabaceae</taxon>
        <taxon>Papilionoideae</taxon>
        <taxon>50 kb inversion clade</taxon>
        <taxon>NPAAA clade</taxon>
        <taxon>Hologalegina</taxon>
        <taxon>IRL clade</taxon>
        <taxon>Trifolieae</taxon>
        <taxon>Trifolium</taxon>
    </lineage>
</organism>
<sequence>MLVGVNVDDNWLFDVSLMVNCKIGRTPFIYLGLPIGGNHRRHSLRIPLLEKIRKRLSGWKSCLLSMGSRLVLLKSVLSSFPVYFLSFFKASA</sequence>
<evidence type="ECO:0000313" key="1">
    <source>
        <dbReference type="EMBL" id="MCH94593.1"/>
    </source>
</evidence>
<dbReference type="EMBL" id="LXQA010027680">
    <property type="protein sequence ID" value="MCH94593.1"/>
    <property type="molecule type" value="Genomic_DNA"/>
</dbReference>
<accession>A0A392N4T8</accession>
<reference evidence="1 2" key="1">
    <citation type="journal article" date="2018" name="Front. Plant Sci.">
        <title>Red Clover (Trifolium pratense) and Zigzag Clover (T. medium) - A Picture of Genomic Similarities and Differences.</title>
        <authorList>
            <person name="Dluhosova J."/>
            <person name="Istvanek J."/>
            <person name="Nedelnik J."/>
            <person name="Repkova J."/>
        </authorList>
    </citation>
    <scope>NUCLEOTIDE SEQUENCE [LARGE SCALE GENOMIC DNA]</scope>
    <source>
        <strain evidence="2">cv. 10/8</strain>
        <tissue evidence="1">Leaf</tissue>
    </source>
</reference>
<dbReference type="PANTHER" id="PTHR33116:SF78">
    <property type="entry name" value="OS12G0587133 PROTEIN"/>
    <property type="match status" value="1"/>
</dbReference>
<comment type="caution">
    <text evidence="1">The sequence shown here is derived from an EMBL/GenBank/DDBJ whole genome shotgun (WGS) entry which is preliminary data.</text>
</comment>
<dbReference type="GO" id="GO:0016301">
    <property type="term" value="F:kinase activity"/>
    <property type="evidence" value="ECO:0007669"/>
    <property type="project" value="UniProtKB-KW"/>
</dbReference>
<keyword evidence="2" id="KW-1185">Reference proteome</keyword>
<keyword evidence="1" id="KW-0675">Receptor</keyword>
<dbReference type="AlphaFoldDB" id="A0A392N4T8"/>
<keyword evidence="1" id="KW-0418">Kinase</keyword>
<dbReference type="Proteomes" id="UP000265520">
    <property type="component" value="Unassembled WGS sequence"/>
</dbReference>
<proteinExistence type="predicted"/>
<evidence type="ECO:0000313" key="2">
    <source>
        <dbReference type="Proteomes" id="UP000265520"/>
    </source>
</evidence>
<dbReference type="PANTHER" id="PTHR33116">
    <property type="entry name" value="REVERSE TRANSCRIPTASE ZINC-BINDING DOMAIN-CONTAINING PROTEIN-RELATED-RELATED"/>
    <property type="match status" value="1"/>
</dbReference>
<feature type="non-terminal residue" evidence="1">
    <location>
        <position position="92"/>
    </location>
</feature>
<keyword evidence="1" id="KW-0808">Transferase</keyword>